<dbReference type="Proteomes" id="UP000190080">
    <property type="component" value="Unassembled WGS sequence"/>
</dbReference>
<evidence type="ECO:0000313" key="4">
    <source>
        <dbReference type="Proteomes" id="UP000190080"/>
    </source>
</evidence>
<dbReference type="RefSeq" id="WP_079422586.1">
    <property type="nucleotide sequence ID" value="NZ_MZGV01000009.1"/>
</dbReference>
<evidence type="ECO:0000256" key="1">
    <source>
        <dbReference type="SAM" id="SignalP"/>
    </source>
</evidence>
<dbReference type="STRING" id="1450648.CLORY_11620"/>
<dbReference type="PANTHER" id="PTHR43649:SF17">
    <property type="entry name" value="ABC TRANSPORTER SOLUTE BINDING PROTEIN-SUGAR TRANSPORT"/>
    <property type="match status" value="1"/>
</dbReference>
<keyword evidence="1" id="KW-0732">Signal</keyword>
<reference evidence="3 4" key="1">
    <citation type="submission" date="2017-03" db="EMBL/GenBank/DDBJ databases">
        <title>Genome sequence of Clostridium oryzae DSM 28571.</title>
        <authorList>
            <person name="Poehlein A."/>
            <person name="Daniel R."/>
        </authorList>
    </citation>
    <scope>NUCLEOTIDE SEQUENCE [LARGE SCALE GENOMIC DNA]</scope>
    <source>
        <strain evidence="3 4">DSM 28571</strain>
    </source>
</reference>
<keyword evidence="3" id="KW-0449">Lipoprotein</keyword>
<dbReference type="PANTHER" id="PTHR43649">
    <property type="entry name" value="ARABINOSE-BINDING PROTEIN-RELATED"/>
    <property type="match status" value="1"/>
</dbReference>
<protein>
    <submittedName>
        <fullName evidence="3">Lipoprotein LipO</fullName>
    </submittedName>
</protein>
<proteinExistence type="predicted"/>
<evidence type="ECO:0000313" key="3">
    <source>
        <dbReference type="EMBL" id="OPJ63380.1"/>
    </source>
</evidence>
<feature type="signal peptide" evidence="1">
    <location>
        <begin position="1"/>
        <end position="21"/>
    </location>
</feature>
<dbReference type="AlphaFoldDB" id="A0A1V4IU90"/>
<sequence length="499" mass="56649">MKRLSKAMCMAIAGIITSSVAFTGCSSKNKAEGAKKADTSKKVELSMYLIGSPAKDYDEVLSKFNEKARKDLNATVKVNWISFGDFGTKYPLVLSSGEPIDLIYTATWLNFYQQAQKGAFKPLEEIGPKYAPKSFAAEPKQALQQATVNGHIYALPRNYTAYNTYGIIVRGDLMKKYGIKQISTLDDYGKYLDAVVKNDKNMDPTGMFSTQTPIDGLYFFNKNLYPLSGDVATQSPFWVDATDKTGKIVNIVDSPDMPAFLQKMKEWSDKGYWTKSVLSNKDDKMLQNGKAASYIHNMDTWVTNYMLHPEYDLQYVNFVKPVYAQPYIQDAMAIPTSAKNPERALMLLEKLRTDQSYYNLLTYGIKGKHYDITKDNQLKPLDQEGFQQEGYCSWGYRDTNFRKDLVGSPKNLKDFRQNLKDNAVDNIYTSFNLNTDPVKNEYASVLNVMQQYYLPLKLGYVDPVKGLATLKEKLKQAGVEKVQAEFQKQLDEFVKNNNK</sequence>
<feature type="domain" description="DUF3502" evidence="2">
    <location>
        <begin position="428"/>
        <end position="495"/>
    </location>
</feature>
<name>A0A1V4IU90_9CLOT</name>
<accession>A0A1V4IU90</accession>
<dbReference type="PROSITE" id="PS51257">
    <property type="entry name" value="PROKAR_LIPOPROTEIN"/>
    <property type="match status" value="1"/>
</dbReference>
<dbReference type="EMBL" id="MZGV01000009">
    <property type="protein sequence ID" value="OPJ63380.1"/>
    <property type="molecule type" value="Genomic_DNA"/>
</dbReference>
<dbReference type="OrthoDB" id="1988587at2"/>
<dbReference type="Pfam" id="PF12010">
    <property type="entry name" value="DUF3502"/>
    <property type="match status" value="1"/>
</dbReference>
<gene>
    <name evidence="3" type="primary">lipO_7</name>
    <name evidence="3" type="ORF">CLORY_11620</name>
</gene>
<organism evidence="3 4">
    <name type="scientific">Clostridium oryzae</name>
    <dbReference type="NCBI Taxonomy" id="1450648"/>
    <lineage>
        <taxon>Bacteria</taxon>
        <taxon>Bacillati</taxon>
        <taxon>Bacillota</taxon>
        <taxon>Clostridia</taxon>
        <taxon>Eubacteriales</taxon>
        <taxon>Clostridiaceae</taxon>
        <taxon>Clostridium</taxon>
    </lineage>
</organism>
<feature type="chain" id="PRO_5038709003" evidence="1">
    <location>
        <begin position="22"/>
        <end position="499"/>
    </location>
</feature>
<dbReference type="SUPFAM" id="SSF53850">
    <property type="entry name" value="Periplasmic binding protein-like II"/>
    <property type="match status" value="1"/>
</dbReference>
<comment type="caution">
    <text evidence="3">The sequence shown here is derived from an EMBL/GenBank/DDBJ whole genome shotgun (WGS) entry which is preliminary data.</text>
</comment>
<dbReference type="InterPro" id="IPR022627">
    <property type="entry name" value="DUF3502"/>
</dbReference>
<evidence type="ECO:0000259" key="2">
    <source>
        <dbReference type="Pfam" id="PF12010"/>
    </source>
</evidence>
<keyword evidence="4" id="KW-1185">Reference proteome</keyword>
<dbReference type="InterPro" id="IPR050490">
    <property type="entry name" value="Bact_solute-bd_prot1"/>
</dbReference>
<dbReference type="Gene3D" id="3.40.190.10">
    <property type="entry name" value="Periplasmic binding protein-like II"/>
    <property type="match status" value="1"/>
</dbReference>